<dbReference type="EMBL" id="UINC01173208">
    <property type="protein sequence ID" value="SVD78679.1"/>
    <property type="molecule type" value="Genomic_DNA"/>
</dbReference>
<protein>
    <recommendedName>
        <fullName evidence="2">HD domain-containing protein</fullName>
    </recommendedName>
</protein>
<sequence>MIPDKILEAIQFASREHHGQMRKDGKTPYVSHPYRVMFLLRHVFQVEDPEVLTAGVLHDTIEDTTTDY</sequence>
<evidence type="ECO:0000313" key="1">
    <source>
        <dbReference type="EMBL" id="SVD78679.1"/>
    </source>
</evidence>
<name>A0A382Y6M5_9ZZZZ</name>
<dbReference type="PANTHER" id="PTHR46246">
    <property type="entry name" value="GUANOSINE-3',5'-BIS(DIPHOSPHATE) 3'-PYROPHOSPHOHYDROLASE MESH1"/>
    <property type="match status" value="1"/>
</dbReference>
<dbReference type="PANTHER" id="PTHR46246:SF1">
    <property type="entry name" value="GUANOSINE-3',5'-BIS(DIPHOSPHATE) 3'-PYROPHOSPHOHYDROLASE MESH1"/>
    <property type="match status" value="1"/>
</dbReference>
<dbReference type="Pfam" id="PF13328">
    <property type="entry name" value="HD_4"/>
    <property type="match status" value="1"/>
</dbReference>
<proteinExistence type="predicted"/>
<evidence type="ECO:0008006" key="2">
    <source>
        <dbReference type="Google" id="ProtNLM"/>
    </source>
</evidence>
<organism evidence="1">
    <name type="scientific">marine metagenome</name>
    <dbReference type="NCBI Taxonomy" id="408172"/>
    <lineage>
        <taxon>unclassified sequences</taxon>
        <taxon>metagenomes</taxon>
        <taxon>ecological metagenomes</taxon>
    </lineage>
</organism>
<dbReference type="GO" id="GO:0008893">
    <property type="term" value="F:guanosine-3',5'-bis(diphosphate) 3'-diphosphatase activity"/>
    <property type="evidence" value="ECO:0007669"/>
    <property type="project" value="TreeGrafter"/>
</dbReference>
<gene>
    <name evidence="1" type="ORF">METZ01_LOCUS431533</name>
</gene>
<accession>A0A382Y6M5</accession>
<reference evidence="1" key="1">
    <citation type="submission" date="2018-05" db="EMBL/GenBank/DDBJ databases">
        <authorList>
            <person name="Lanie J.A."/>
            <person name="Ng W.-L."/>
            <person name="Kazmierczak K.M."/>
            <person name="Andrzejewski T.M."/>
            <person name="Davidsen T.M."/>
            <person name="Wayne K.J."/>
            <person name="Tettelin H."/>
            <person name="Glass J.I."/>
            <person name="Rusch D."/>
            <person name="Podicherti R."/>
            <person name="Tsui H.-C.T."/>
            <person name="Winkler M.E."/>
        </authorList>
    </citation>
    <scope>NUCLEOTIDE SEQUENCE</scope>
</reference>
<dbReference type="Gene3D" id="1.10.3210.10">
    <property type="entry name" value="Hypothetical protein af1432"/>
    <property type="match status" value="1"/>
</dbReference>
<dbReference type="SUPFAM" id="SSF109604">
    <property type="entry name" value="HD-domain/PDEase-like"/>
    <property type="match status" value="1"/>
</dbReference>
<dbReference type="AlphaFoldDB" id="A0A382Y6M5"/>
<dbReference type="InterPro" id="IPR052194">
    <property type="entry name" value="MESH1"/>
</dbReference>
<feature type="non-terminal residue" evidence="1">
    <location>
        <position position="68"/>
    </location>
</feature>